<dbReference type="Pfam" id="PF13411">
    <property type="entry name" value="MerR_1"/>
    <property type="match status" value="1"/>
</dbReference>
<dbReference type="CDD" id="cd00592">
    <property type="entry name" value="HTH_MerR-like"/>
    <property type="match status" value="1"/>
</dbReference>
<organism evidence="4 5">
    <name type="scientific">Sphaerisporangium siamense</name>
    <dbReference type="NCBI Taxonomy" id="795645"/>
    <lineage>
        <taxon>Bacteria</taxon>
        <taxon>Bacillati</taxon>
        <taxon>Actinomycetota</taxon>
        <taxon>Actinomycetes</taxon>
        <taxon>Streptosporangiales</taxon>
        <taxon>Streptosporangiaceae</taxon>
        <taxon>Sphaerisporangium</taxon>
    </lineage>
</organism>
<dbReference type="Gene3D" id="1.10.1660.10">
    <property type="match status" value="1"/>
</dbReference>
<accession>A0A7W7D895</accession>
<dbReference type="PRINTS" id="PR00040">
    <property type="entry name" value="HTHMERR"/>
</dbReference>
<dbReference type="InterPro" id="IPR009061">
    <property type="entry name" value="DNA-bd_dom_put_sf"/>
</dbReference>
<evidence type="ECO:0000313" key="4">
    <source>
        <dbReference type="EMBL" id="MBB4701836.1"/>
    </source>
</evidence>
<dbReference type="PANTHER" id="PTHR30204">
    <property type="entry name" value="REDOX-CYCLING DRUG-SENSING TRANSCRIPTIONAL ACTIVATOR SOXR"/>
    <property type="match status" value="1"/>
</dbReference>
<dbReference type="InterPro" id="IPR000551">
    <property type="entry name" value="MerR-type_HTH_dom"/>
</dbReference>
<dbReference type="RefSeq" id="WP_184881170.1">
    <property type="nucleotide sequence ID" value="NZ_BOOV01000007.1"/>
</dbReference>
<dbReference type="GO" id="GO:0003677">
    <property type="term" value="F:DNA binding"/>
    <property type="evidence" value="ECO:0007669"/>
    <property type="project" value="UniProtKB-KW"/>
</dbReference>
<dbReference type="EMBL" id="JACHND010000001">
    <property type="protein sequence ID" value="MBB4701836.1"/>
    <property type="molecule type" value="Genomic_DNA"/>
</dbReference>
<protein>
    <submittedName>
        <fullName evidence="4">DNA-binding transcriptional MerR regulator</fullName>
    </submittedName>
</protein>
<comment type="caution">
    <text evidence="4">The sequence shown here is derived from an EMBL/GenBank/DDBJ whole genome shotgun (WGS) entry which is preliminary data.</text>
</comment>
<evidence type="ECO:0000259" key="3">
    <source>
        <dbReference type="PROSITE" id="PS50937"/>
    </source>
</evidence>
<dbReference type="GO" id="GO:0003700">
    <property type="term" value="F:DNA-binding transcription factor activity"/>
    <property type="evidence" value="ECO:0007669"/>
    <property type="project" value="InterPro"/>
</dbReference>
<evidence type="ECO:0000256" key="1">
    <source>
        <dbReference type="ARBA" id="ARBA00023125"/>
    </source>
</evidence>
<keyword evidence="1 4" id="KW-0238">DNA-binding</keyword>
<keyword evidence="5" id="KW-1185">Reference proteome</keyword>
<dbReference type="PANTHER" id="PTHR30204:SF93">
    <property type="entry name" value="HTH MERR-TYPE DOMAIN-CONTAINING PROTEIN"/>
    <property type="match status" value="1"/>
</dbReference>
<dbReference type="SUPFAM" id="SSF46955">
    <property type="entry name" value="Putative DNA-binding domain"/>
    <property type="match status" value="1"/>
</dbReference>
<sequence>MRIGELAAMVGVSTRTVRHYHHLGLLPEPPRLANGYREYGFRDAVALARVRHLAELGLTLDELRDALADDEGRELREVLLELDADLAREQEALAIKRERVAALLAEADLRPGGMVSLDMATMLRDMSAAGSRIATLDRELFGLMGTVAAPGDRARVAEMMRPFTEPDALARSQDLYRRLDDLAGAGPEDPRVADLAADLAAQFPDEIAAVIVANLGAVPDALRPEGHAPAGSADGRLWGEAMLTELSPAQVEVFRRIVLILKERG</sequence>
<dbReference type="PROSITE" id="PS50937">
    <property type="entry name" value="HTH_MERR_2"/>
    <property type="match status" value="1"/>
</dbReference>
<proteinExistence type="predicted"/>
<feature type="domain" description="HTH merR-type" evidence="3">
    <location>
        <begin position="1"/>
        <end position="69"/>
    </location>
</feature>
<keyword evidence="2" id="KW-0175">Coiled coil</keyword>
<gene>
    <name evidence="4" type="ORF">BJ982_003380</name>
</gene>
<dbReference type="InterPro" id="IPR047057">
    <property type="entry name" value="MerR_fam"/>
</dbReference>
<evidence type="ECO:0000256" key="2">
    <source>
        <dbReference type="SAM" id="Coils"/>
    </source>
</evidence>
<reference evidence="4 5" key="1">
    <citation type="submission" date="2020-08" db="EMBL/GenBank/DDBJ databases">
        <title>Sequencing the genomes of 1000 actinobacteria strains.</title>
        <authorList>
            <person name="Klenk H.-P."/>
        </authorList>
    </citation>
    <scope>NUCLEOTIDE SEQUENCE [LARGE SCALE GENOMIC DNA]</scope>
    <source>
        <strain evidence="4 5">DSM 45784</strain>
    </source>
</reference>
<dbReference type="AlphaFoldDB" id="A0A7W7D895"/>
<name>A0A7W7D895_9ACTN</name>
<evidence type="ECO:0000313" key="5">
    <source>
        <dbReference type="Proteomes" id="UP000542210"/>
    </source>
</evidence>
<feature type="coiled-coil region" evidence="2">
    <location>
        <begin position="79"/>
        <end position="106"/>
    </location>
</feature>
<dbReference type="SMART" id="SM00422">
    <property type="entry name" value="HTH_MERR"/>
    <property type="match status" value="1"/>
</dbReference>
<dbReference type="Proteomes" id="UP000542210">
    <property type="component" value="Unassembled WGS sequence"/>
</dbReference>